<dbReference type="AlphaFoldDB" id="A0A162GJ72"/>
<gene>
    <name evidence="2" type="ORF">Lp19_1211</name>
</gene>
<dbReference type="Gene3D" id="1.10.3290.10">
    <property type="entry name" value="Fido-like domain"/>
    <property type="match status" value="1"/>
</dbReference>
<sequence length="218" mass="24656">MVFENKFSLNNEEEKLLINKNIVQLVYTTGKFEGLPTSLPQTEAIINNYEVSGVKPDDIATILNLKRGYEYLLDQLDKQVAFNDLLILNKIVKGGVAYSGILRTKDVQVPLTNDIWQPPIPSERTKTAVIDLLNTDRSATDKALDLNLMLSRLQLFMDGNKRTAILAANLLLVQSGAGFLAIPEAKMHWYGSKLAKFYRNNQKQSIKQWLYDNCLFGM</sequence>
<dbReference type="PROSITE" id="PS51459">
    <property type="entry name" value="FIDO"/>
    <property type="match status" value="1"/>
</dbReference>
<dbReference type="Proteomes" id="UP000076882">
    <property type="component" value="Unassembled WGS sequence"/>
</dbReference>
<dbReference type="InterPro" id="IPR003812">
    <property type="entry name" value="Fido"/>
</dbReference>
<dbReference type="Pfam" id="PF02661">
    <property type="entry name" value="Fic"/>
    <property type="match status" value="1"/>
</dbReference>
<reference evidence="2 3" key="1">
    <citation type="submission" date="2016-03" db="EMBL/GenBank/DDBJ databases">
        <title>Comparative genomics of 54 Lactobacillus plantarum strains reveals genomic uncoupling from niche constraints.</title>
        <authorList>
            <person name="Martino M.E."/>
        </authorList>
    </citation>
    <scope>NUCLEOTIDE SEQUENCE [LARGE SCALE GENOMIC DNA]</scope>
    <source>
        <strain evidence="2 3">19.1</strain>
    </source>
</reference>
<evidence type="ECO:0000313" key="3">
    <source>
        <dbReference type="Proteomes" id="UP000076882"/>
    </source>
</evidence>
<evidence type="ECO:0000259" key="1">
    <source>
        <dbReference type="PROSITE" id="PS51459"/>
    </source>
</evidence>
<feature type="domain" description="Fido" evidence="1">
    <location>
        <begin position="80"/>
        <end position="212"/>
    </location>
</feature>
<dbReference type="SUPFAM" id="SSF140931">
    <property type="entry name" value="Fic-like"/>
    <property type="match status" value="1"/>
</dbReference>
<comment type="caution">
    <text evidence="2">The sequence shown here is derived from an EMBL/GenBank/DDBJ whole genome shotgun (WGS) entry which is preliminary data.</text>
</comment>
<organism evidence="2 3">
    <name type="scientific">Lactiplantibacillus plantarum</name>
    <name type="common">Lactobacillus plantarum</name>
    <dbReference type="NCBI Taxonomy" id="1590"/>
    <lineage>
        <taxon>Bacteria</taxon>
        <taxon>Bacillati</taxon>
        <taxon>Bacillota</taxon>
        <taxon>Bacilli</taxon>
        <taxon>Lactobacillales</taxon>
        <taxon>Lactobacillaceae</taxon>
        <taxon>Lactiplantibacillus</taxon>
    </lineage>
</organism>
<proteinExistence type="predicted"/>
<dbReference type="InterPro" id="IPR036597">
    <property type="entry name" value="Fido-like_dom_sf"/>
</dbReference>
<dbReference type="PATRIC" id="fig|1590.201.peg.989"/>
<name>A0A162GJ72_LACPN</name>
<protein>
    <recommendedName>
        <fullName evidence="1">Fido domain-containing protein</fullName>
    </recommendedName>
</protein>
<dbReference type="EMBL" id="LUXM01000024">
    <property type="protein sequence ID" value="KZU95932.1"/>
    <property type="molecule type" value="Genomic_DNA"/>
</dbReference>
<accession>A0A162GJ72</accession>
<evidence type="ECO:0000313" key="2">
    <source>
        <dbReference type="EMBL" id="KZU95932.1"/>
    </source>
</evidence>